<gene>
    <name evidence="1" type="ORF">NX720_04955</name>
</gene>
<sequence length="213" mass="24270">MFKKFKQAMSVYDAENRYNLTKSRFFQNTTLLRDSGFKEATCETKKSFGVEEIFSGFVFRSEMGIAADIFQCGFHPLPLPAFVTLADASRGEPYWSGRGLETFLCFAAACWNHSPNKNEAYLIDARDFIGIPQAGSPGFNYLASYEILRECYTVKYTHPIPGNKIVGIARSPFESGRRETSFLFFYMNRGYVGRMGSARDVVECFNDDEWELV</sequence>
<keyword evidence="2" id="KW-1185">Reference proteome</keyword>
<organism evidence="1 2">
    <name type="scientific">Endozoicomonas euniceicola</name>
    <dbReference type="NCBI Taxonomy" id="1234143"/>
    <lineage>
        <taxon>Bacteria</taxon>
        <taxon>Pseudomonadati</taxon>
        <taxon>Pseudomonadota</taxon>
        <taxon>Gammaproteobacteria</taxon>
        <taxon>Oceanospirillales</taxon>
        <taxon>Endozoicomonadaceae</taxon>
        <taxon>Endozoicomonas</taxon>
    </lineage>
</organism>
<evidence type="ECO:0000313" key="1">
    <source>
        <dbReference type="EMBL" id="UYM17275.1"/>
    </source>
</evidence>
<proteinExistence type="predicted"/>
<dbReference type="EMBL" id="CP103300">
    <property type="protein sequence ID" value="UYM17275.1"/>
    <property type="molecule type" value="Genomic_DNA"/>
</dbReference>
<evidence type="ECO:0000313" key="2">
    <source>
        <dbReference type="Proteomes" id="UP001163255"/>
    </source>
</evidence>
<protein>
    <recommendedName>
        <fullName evidence="3">RES domain-containing protein</fullName>
    </recommendedName>
</protein>
<evidence type="ECO:0008006" key="3">
    <source>
        <dbReference type="Google" id="ProtNLM"/>
    </source>
</evidence>
<reference evidence="1" key="1">
    <citation type="submission" date="2022-10" db="EMBL/GenBank/DDBJ databases">
        <title>Completed Genome Sequence of two octocoral isolated bacterium, Endozoicomonas euniceicola EF212T and Endozoicomonas gorgoniicola PS125T.</title>
        <authorList>
            <person name="Chiou Y.-J."/>
            <person name="Chen Y.-H."/>
        </authorList>
    </citation>
    <scope>NUCLEOTIDE SEQUENCE</scope>
    <source>
        <strain evidence="1">EF212</strain>
    </source>
</reference>
<dbReference type="Proteomes" id="UP001163255">
    <property type="component" value="Chromosome"/>
</dbReference>
<accession>A0ABY6GWX7</accession>
<dbReference type="RefSeq" id="WP_262599793.1">
    <property type="nucleotide sequence ID" value="NZ_CP103300.1"/>
</dbReference>
<name>A0ABY6GWX7_9GAMM</name>